<gene>
    <name evidence="10" type="ORF">JM93_00431</name>
</gene>
<dbReference type="SUPFAM" id="SSF55785">
    <property type="entry name" value="PYP-like sensor domain (PAS domain)"/>
    <property type="match status" value="2"/>
</dbReference>
<dbReference type="PROSITE" id="PS50887">
    <property type="entry name" value="GGDEF"/>
    <property type="match status" value="1"/>
</dbReference>
<comment type="subcellular location">
    <subcellularLocation>
        <location evidence="1">Cell membrane</location>
        <topology evidence="1">Multi-pass membrane protein</topology>
    </subcellularLocation>
</comment>
<dbReference type="Proteomes" id="UP000320593">
    <property type="component" value="Unassembled WGS sequence"/>
</dbReference>
<evidence type="ECO:0000313" key="10">
    <source>
        <dbReference type="EMBL" id="TWI92879.1"/>
    </source>
</evidence>
<keyword evidence="4 6" id="KW-1133">Transmembrane helix</keyword>
<feature type="transmembrane region" description="Helical" evidence="6">
    <location>
        <begin position="131"/>
        <end position="153"/>
    </location>
</feature>
<dbReference type="InterPro" id="IPR000700">
    <property type="entry name" value="PAS-assoc_C"/>
</dbReference>
<keyword evidence="11" id="KW-1185">Reference proteome</keyword>
<name>A0A562TGW8_9HYPH</name>
<dbReference type="InterPro" id="IPR029787">
    <property type="entry name" value="Nucleotide_cyclase"/>
</dbReference>
<evidence type="ECO:0000256" key="5">
    <source>
        <dbReference type="ARBA" id="ARBA00023136"/>
    </source>
</evidence>
<dbReference type="CDD" id="cd01949">
    <property type="entry name" value="GGDEF"/>
    <property type="match status" value="1"/>
</dbReference>
<dbReference type="PROSITE" id="PS50883">
    <property type="entry name" value="EAL"/>
    <property type="match status" value="1"/>
</dbReference>
<evidence type="ECO:0000259" key="7">
    <source>
        <dbReference type="PROSITE" id="PS50113"/>
    </source>
</evidence>
<dbReference type="GO" id="GO:0005886">
    <property type="term" value="C:plasma membrane"/>
    <property type="evidence" value="ECO:0007669"/>
    <property type="project" value="UniProtKB-SubCell"/>
</dbReference>
<dbReference type="AlphaFoldDB" id="A0A562TGW8"/>
<dbReference type="RefSeq" id="WP_145340410.1">
    <property type="nucleotide sequence ID" value="NZ_VLLF01000001.1"/>
</dbReference>
<feature type="transmembrane region" description="Helical" evidence="6">
    <location>
        <begin position="38"/>
        <end position="56"/>
    </location>
</feature>
<keyword evidence="3 6" id="KW-0812">Transmembrane</keyword>
<dbReference type="SMART" id="SM00052">
    <property type="entry name" value="EAL"/>
    <property type="match status" value="1"/>
</dbReference>
<feature type="transmembrane region" description="Helical" evidence="6">
    <location>
        <begin position="95"/>
        <end position="119"/>
    </location>
</feature>
<dbReference type="NCBIfam" id="TIGR00254">
    <property type="entry name" value="GGDEF"/>
    <property type="match status" value="1"/>
</dbReference>
<dbReference type="InterPro" id="IPR035965">
    <property type="entry name" value="PAS-like_dom_sf"/>
</dbReference>
<dbReference type="InterPro" id="IPR011620">
    <property type="entry name" value="Sig_transdc_His_kinase_LytS_TM"/>
</dbReference>
<evidence type="ECO:0000256" key="3">
    <source>
        <dbReference type="ARBA" id="ARBA00022692"/>
    </source>
</evidence>
<feature type="domain" description="EAL" evidence="8">
    <location>
        <begin position="634"/>
        <end position="884"/>
    </location>
</feature>
<evidence type="ECO:0000256" key="6">
    <source>
        <dbReference type="SAM" id="Phobius"/>
    </source>
</evidence>
<dbReference type="GO" id="GO:0071555">
    <property type="term" value="P:cell wall organization"/>
    <property type="evidence" value="ECO:0007669"/>
    <property type="project" value="InterPro"/>
</dbReference>
<evidence type="ECO:0000256" key="4">
    <source>
        <dbReference type="ARBA" id="ARBA00022989"/>
    </source>
</evidence>
<dbReference type="Gene3D" id="3.30.450.20">
    <property type="entry name" value="PAS domain"/>
    <property type="match status" value="2"/>
</dbReference>
<dbReference type="Pfam" id="PF07694">
    <property type="entry name" value="5TM-5TMR_LYT"/>
    <property type="match status" value="1"/>
</dbReference>
<dbReference type="CDD" id="cd01948">
    <property type="entry name" value="EAL"/>
    <property type="match status" value="1"/>
</dbReference>
<dbReference type="InterPro" id="IPR043128">
    <property type="entry name" value="Rev_trsase/Diguanyl_cyclase"/>
</dbReference>
<protein>
    <submittedName>
        <fullName evidence="10">Diguanylate cyclase (GGDEF)-like protein</fullName>
    </submittedName>
</protein>
<proteinExistence type="predicted"/>
<evidence type="ECO:0000313" key="11">
    <source>
        <dbReference type="Proteomes" id="UP000320593"/>
    </source>
</evidence>
<dbReference type="PANTHER" id="PTHR44757:SF2">
    <property type="entry name" value="BIOFILM ARCHITECTURE MAINTENANCE PROTEIN MBAA"/>
    <property type="match status" value="1"/>
</dbReference>
<dbReference type="InterPro" id="IPR052155">
    <property type="entry name" value="Biofilm_reg_signaling"/>
</dbReference>
<accession>A0A562TGW8</accession>
<dbReference type="SMART" id="SM00267">
    <property type="entry name" value="GGDEF"/>
    <property type="match status" value="1"/>
</dbReference>
<dbReference type="EMBL" id="VLLF01000001">
    <property type="protein sequence ID" value="TWI92879.1"/>
    <property type="molecule type" value="Genomic_DNA"/>
</dbReference>
<reference evidence="10 11" key="1">
    <citation type="submission" date="2019-07" db="EMBL/GenBank/DDBJ databases">
        <title>Genomic Encyclopedia of Archaeal and Bacterial Type Strains, Phase II (KMG-II): from individual species to whole genera.</title>
        <authorList>
            <person name="Goeker M."/>
        </authorList>
    </citation>
    <scope>NUCLEOTIDE SEQUENCE [LARGE SCALE GENOMIC DNA]</scope>
    <source>
        <strain evidence="10 11">ATCC BAA-252</strain>
    </source>
</reference>
<dbReference type="SUPFAM" id="SSF141868">
    <property type="entry name" value="EAL domain-like"/>
    <property type="match status" value="1"/>
</dbReference>
<dbReference type="GO" id="GO:0000155">
    <property type="term" value="F:phosphorelay sensor kinase activity"/>
    <property type="evidence" value="ECO:0007669"/>
    <property type="project" value="InterPro"/>
</dbReference>
<dbReference type="InterPro" id="IPR001633">
    <property type="entry name" value="EAL_dom"/>
</dbReference>
<dbReference type="SUPFAM" id="SSF55073">
    <property type="entry name" value="Nucleotide cyclase"/>
    <property type="match status" value="1"/>
</dbReference>
<sequence length="889" mass="96751">MADWSFITGLASNAALLSVGAAIVLLVRNTYASIRGEVFLGLLFGALCILVVYTPITLSLGATFDTRAGPALLAGFIGGPISAAITAAMGGAARLAVGGPMAVGGALSLVIYAIVGYGLRRLLGPAEPKLTTITLSLVAGVGTLCTLPAFFVDEGIAFGLSILEIAWFMLVLGNFTGVLVLGLLIRLFQRLYERNRKARREAIIMKLAMRAGQAGVWEYDQAKSLARFDGFTAAMYGLENAARSLTLSEWQSLLVEEDREKLHSTLKKACCSTATFSVDVSLKRGDGETAWICIQGSGTAEGDPSESTLTGIQQDVSQSRRLEDHLRQERQQAEILANELEATLGSMKHGLAVIDKDGNLIIWNDQAREIFNLPEDTVVAGMPYSNILDWHQKRGTFHIPAEKAVKTIRDRLASGKILRSRMPLLDGRTVAITIGPMPDGGWVETHEDITDQVRASEQIEIAATTDALTGLKNRSVFEKVLAQKIDSEATLEPPNALLLVDVDRFKMINDTFGHTVGDEVLRTLGRTLKQCARDGEIALRLGGDEFALLINAADQDELKRRASEVAFAFSTPCKVGDLFLDISISIGAAVFPNEFSTTAEAIFPADGALYAAKGLPGSSFRVFDEEIEQSFARRKRIENKLLRADLNTSFELYYQPIVLLDTQETKAYEALIRWRCPNGTYVSPAEFIPIAEDLGLIGDIGEWVLMTAVREAQSWTDGARIAVNLSPRQIGTGHFAKCVQKALETYGFAPDRLELEFTESVFMQPDTACIGELEALRELGVRLALDDFGTGFSSLSYLHKFKFDKLKLDRSFVADVTTDPDCASIVSSVVDLARKLDLELVAEGIETQVDHNFLMAIGVPLGQGYHFAKPMPRAELPYHCAPLKHAATA</sequence>
<keyword evidence="5 6" id="KW-0472">Membrane</keyword>
<evidence type="ECO:0000256" key="2">
    <source>
        <dbReference type="ARBA" id="ARBA00022475"/>
    </source>
</evidence>
<dbReference type="InterPro" id="IPR035919">
    <property type="entry name" value="EAL_sf"/>
</dbReference>
<dbReference type="OrthoDB" id="9814202at2"/>
<feature type="transmembrane region" description="Helical" evidence="6">
    <location>
        <begin position="6"/>
        <end position="26"/>
    </location>
</feature>
<dbReference type="PROSITE" id="PS50113">
    <property type="entry name" value="PAC"/>
    <property type="match status" value="1"/>
</dbReference>
<feature type="domain" description="PAC" evidence="7">
    <location>
        <begin position="276"/>
        <end position="328"/>
    </location>
</feature>
<evidence type="ECO:0000259" key="9">
    <source>
        <dbReference type="PROSITE" id="PS50887"/>
    </source>
</evidence>
<evidence type="ECO:0000259" key="8">
    <source>
        <dbReference type="PROSITE" id="PS50883"/>
    </source>
</evidence>
<dbReference type="Pfam" id="PF00990">
    <property type="entry name" value="GGDEF"/>
    <property type="match status" value="1"/>
</dbReference>
<feature type="transmembrane region" description="Helical" evidence="6">
    <location>
        <begin position="165"/>
        <end position="188"/>
    </location>
</feature>
<evidence type="ECO:0000256" key="1">
    <source>
        <dbReference type="ARBA" id="ARBA00004651"/>
    </source>
</evidence>
<dbReference type="Gene3D" id="3.30.70.270">
    <property type="match status" value="1"/>
</dbReference>
<feature type="transmembrane region" description="Helical" evidence="6">
    <location>
        <begin position="68"/>
        <end position="88"/>
    </location>
</feature>
<keyword evidence="2" id="KW-1003">Cell membrane</keyword>
<dbReference type="Pfam" id="PF12860">
    <property type="entry name" value="PAS_7"/>
    <property type="match status" value="1"/>
</dbReference>
<dbReference type="Pfam" id="PF00563">
    <property type="entry name" value="EAL"/>
    <property type="match status" value="1"/>
</dbReference>
<feature type="domain" description="GGDEF" evidence="9">
    <location>
        <begin position="493"/>
        <end position="625"/>
    </location>
</feature>
<organism evidence="10 11">
    <name type="scientific">Roseibium hamelinense</name>
    <dbReference type="NCBI Taxonomy" id="150831"/>
    <lineage>
        <taxon>Bacteria</taxon>
        <taxon>Pseudomonadati</taxon>
        <taxon>Pseudomonadota</taxon>
        <taxon>Alphaproteobacteria</taxon>
        <taxon>Hyphomicrobiales</taxon>
        <taxon>Stappiaceae</taxon>
        <taxon>Roseibium</taxon>
    </lineage>
</organism>
<comment type="caution">
    <text evidence="10">The sequence shown here is derived from an EMBL/GenBank/DDBJ whole genome shotgun (WGS) entry which is preliminary data.</text>
</comment>
<dbReference type="PANTHER" id="PTHR44757">
    <property type="entry name" value="DIGUANYLATE CYCLASE DGCP"/>
    <property type="match status" value="1"/>
</dbReference>
<dbReference type="Gene3D" id="3.20.20.450">
    <property type="entry name" value="EAL domain"/>
    <property type="match status" value="1"/>
</dbReference>
<dbReference type="InterPro" id="IPR000160">
    <property type="entry name" value="GGDEF_dom"/>
</dbReference>